<dbReference type="RefSeq" id="XP_028905240.1">
    <property type="nucleotide sequence ID" value="XM_029049407.1"/>
</dbReference>
<accession>A0A6I8N848</accession>
<dbReference type="GO" id="GO:0045892">
    <property type="term" value="P:negative regulation of DNA-templated transcription"/>
    <property type="evidence" value="ECO:0007669"/>
    <property type="project" value="Ensembl"/>
</dbReference>
<sequence length="200" mass="22283">MAPLHFSREPVPESVGGDVHSLNQLGLEQFSALTDVVFRLLLEPGEVERFLGQLSELALAHQLGLGHLKSLTKTLLLVPQGALKKNMTAEQIREDWITLGLTEEKAKCFADKWQRLGPSLARLAAGRTLAVNQLVDMEWKFGVTAGSSELQKTGNIFLQLKLVVKKGNRAEPLYIELTLPQFYSFLHEMERARASLECFG</sequence>
<dbReference type="OMA" id="SQQWGEH"/>
<dbReference type="Pfam" id="PF07258">
    <property type="entry name" value="COMM_domain"/>
    <property type="match status" value="1"/>
</dbReference>
<dbReference type="Bgee" id="ENSOANG00000047119">
    <property type="expression patterns" value="Expressed in heart and 8 other cell types or tissues"/>
</dbReference>
<dbReference type="AlphaFoldDB" id="A0A6I8N848"/>
<organism evidence="2 3">
    <name type="scientific">Ornithorhynchus anatinus</name>
    <name type="common">Duckbill platypus</name>
    <dbReference type="NCBI Taxonomy" id="9258"/>
    <lineage>
        <taxon>Eukaryota</taxon>
        <taxon>Metazoa</taxon>
        <taxon>Chordata</taxon>
        <taxon>Craniata</taxon>
        <taxon>Vertebrata</taxon>
        <taxon>Euteleostomi</taxon>
        <taxon>Mammalia</taxon>
        <taxon>Monotremata</taxon>
        <taxon>Ornithorhynchidae</taxon>
        <taxon>Ornithorhynchus</taxon>
    </lineage>
</organism>
<keyword evidence="3" id="KW-1185">Reference proteome</keyword>
<dbReference type="FunCoup" id="A0A6I8N848">
    <property type="interactions" value="281"/>
</dbReference>
<dbReference type="OrthoDB" id="76101at2759"/>
<dbReference type="Ensembl" id="ENSOANT00000050912.1">
    <property type="protein sequence ID" value="ENSOANP00000037058.1"/>
    <property type="gene ID" value="ENSOANG00000047119.1"/>
</dbReference>
<reference evidence="2" key="1">
    <citation type="submission" date="2025-08" db="UniProtKB">
        <authorList>
            <consortium name="Ensembl"/>
        </authorList>
    </citation>
    <scope>IDENTIFICATION</scope>
    <source>
        <strain evidence="2">Glennie</strain>
    </source>
</reference>
<dbReference type="PANTHER" id="PTHR16231">
    <property type="entry name" value="COMM DOMAIN-CONTAINING PROTEIN 4-8 FAMILY MEMBER"/>
    <property type="match status" value="1"/>
</dbReference>
<dbReference type="GO" id="GO:0033209">
    <property type="term" value="P:tumor necrosis factor-mediated signaling pathway"/>
    <property type="evidence" value="ECO:0000318"/>
    <property type="project" value="GO_Central"/>
</dbReference>
<dbReference type="GeneID" id="103168159"/>
<dbReference type="InterPro" id="IPR047155">
    <property type="entry name" value="COMMD4/6/7/8"/>
</dbReference>
<feature type="domain" description="COMM" evidence="1">
    <location>
        <begin position="133"/>
        <end position="200"/>
    </location>
</feature>
<reference evidence="2" key="2">
    <citation type="submission" date="2025-09" db="UniProtKB">
        <authorList>
            <consortium name="Ensembl"/>
        </authorList>
    </citation>
    <scope>IDENTIFICATION</scope>
    <source>
        <strain evidence="2">Glennie</strain>
    </source>
</reference>
<dbReference type="PANTHER" id="PTHR16231:SF2">
    <property type="entry name" value="COMM DOMAIN-CONTAINING PROTEIN 7"/>
    <property type="match status" value="1"/>
</dbReference>
<protein>
    <submittedName>
        <fullName evidence="2">COMM domain containing 7</fullName>
    </submittedName>
</protein>
<dbReference type="InParanoid" id="A0A6I8N848"/>
<evidence type="ECO:0000259" key="1">
    <source>
        <dbReference type="PROSITE" id="PS51269"/>
    </source>
</evidence>
<dbReference type="PROSITE" id="PS51269">
    <property type="entry name" value="COMM"/>
    <property type="match status" value="1"/>
</dbReference>
<name>A0A6I8N848_ORNAN</name>
<dbReference type="Pfam" id="PF21672">
    <property type="entry name" value="COMM_HN"/>
    <property type="match status" value="1"/>
</dbReference>
<dbReference type="Proteomes" id="UP000002279">
    <property type="component" value="Unplaced"/>
</dbReference>
<proteinExistence type="predicted"/>
<dbReference type="GeneTree" id="ENSGT00390000012419"/>
<evidence type="ECO:0000313" key="2">
    <source>
        <dbReference type="Ensembl" id="ENSOANP00000037058.1"/>
    </source>
</evidence>
<dbReference type="KEGG" id="oaa:103168159"/>
<evidence type="ECO:0000313" key="3">
    <source>
        <dbReference type="Proteomes" id="UP000002279"/>
    </source>
</evidence>
<dbReference type="InterPro" id="IPR017920">
    <property type="entry name" value="COMM"/>
</dbReference>
<dbReference type="GO" id="GO:0051059">
    <property type="term" value="F:NF-kappaB binding"/>
    <property type="evidence" value="ECO:0000318"/>
    <property type="project" value="GO_Central"/>
</dbReference>
<dbReference type="CTD" id="149951"/>
<gene>
    <name evidence="2" type="primary">COMMD7</name>
</gene>